<evidence type="ECO:0000256" key="5">
    <source>
        <dbReference type="SAM" id="MobiDB-lite"/>
    </source>
</evidence>
<comment type="caution">
    <text evidence="8">The sequence shown here is derived from an EMBL/GenBank/DDBJ whole genome shotgun (WGS) entry which is preliminary data.</text>
</comment>
<evidence type="ECO:0000313" key="8">
    <source>
        <dbReference type="EMBL" id="KAG2496045.1"/>
    </source>
</evidence>
<dbReference type="AlphaFoldDB" id="A0A836C0S8"/>
<organism evidence="8 9">
    <name type="scientific">Edaphochlamys debaryana</name>
    <dbReference type="NCBI Taxonomy" id="47281"/>
    <lineage>
        <taxon>Eukaryota</taxon>
        <taxon>Viridiplantae</taxon>
        <taxon>Chlorophyta</taxon>
        <taxon>core chlorophytes</taxon>
        <taxon>Chlorophyceae</taxon>
        <taxon>CS clade</taxon>
        <taxon>Chlamydomonadales</taxon>
        <taxon>Chlamydomonadales incertae sedis</taxon>
        <taxon>Edaphochlamys</taxon>
    </lineage>
</organism>
<keyword evidence="4" id="KW-1015">Disulfide bond</keyword>
<feature type="region of interest" description="Disordered" evidence="5">
    <location>
        <begin position="285"/>
        <end position="304"/>
    </location>
</feature>
<dbReference type="InterPro" id="IPR044865">
    <property type="entry name" value="MRH_dom"/>
</dbReference>
<feature type="compositionally biased region" description="Gly residues" evidence="5">
    <location>
        <begin position="504"/>
        <end position="518"/>
    </location>
</feature>
<dbReference type="InterPro" id="IPR003582">
    <property type="entry name" value="ShKT_dom"/>
</dbReference>
<dbReference type="InterPro" id="IPR045149">
    <property type="entry name" value="OS-9-like"/>
</dbReference>
<dbReference type="Gene3D" id="2.70.130.10">
    <property type="entry name" value="Mannose-6-phosphate receptor binding domain"/>
    <property type="match status" value="1"/>
</dbReference>
<dbReference type="GO" id="GO:0030970">
    <property type="term" value="P:retrograde protein transport, ER to cytosol"/>
    <property type="evidence" value="ECO:0007669"/>
    <property type="project" value="TreeGrafter"/>
</dbReference>
<keyword evidence="3" id="KW-0256">Endoplasmic reticulum</keyword>
<comment type="subcellular location">
    <subcellularLocation>
        <location evidence="1">Endoplasmic reticulum</location>
    </subcellularLocation>
</comment>
<feature type="compositionally biased region" description="Low complexity" evidence="5">
    <location>
        <begin position="217"/>
        <end position="229"/>
    </location>
</feature>
<dbReference type="EMBL" id="JAEHOE010000021">
    <property type="protein sequence ID" value="KAG2496045.1"/>
    <property type="molecule type" value="Genomic_DNA"/>
</dbReference>
<evidence type="ECO:0000256" key="2">
    <source>
        <dbReference type="ARBA" id="ARBA00022729"/>
    </source>
</evidence>
<dbReference type="PROSITE" id="PS51670">
    <property type="entry name" value="SHKT"/>
    <property type="match status" value="1"/>
</dbReference>
<proteinExistence type="predicted"/>
<feature type="domain" description="ShKT" evidence="6">
    <location>
        <begin position="326"/>
        <end position="366"/>
    </location>
</feature>
<feature type="compositionally biased region" description="Gly residues" evidence="5">
    <location>
        <begin position="745"/>
        <end position="755"/>
    </location>
</feature>
<dbReference type="PANTHER" id="PTHR15414">
    <property type="entry name" value="OS-9-RELATED"/>
    <property type="match status" value="1"/>
</dbReference>
<dbReference type="PROSITE" id="PS51914">
    <property type="entry name" value="MRH"/>
    <property type="match status" value="1"/>
</dbReference>
<dbReference type="GO" id="GO:0005788">
    <property type="term" value="C:endoplasmic reticulum lumen"/>
    <property type="evidence" value="ECO:0007669"/>
    <property type="project" value="TreeGrafter"/>
</dbReference>
<feature type="compositionally biased region" description="Low complexity" evidence="5">
    <location>
        <begin position="733"/>
        <end position="744"/>
    </location>
</feature>
<accession>A0A836C0S8</accession>
<protein>
    <recommendedName>
        <fullName evidence="10">ShKT domain-containing protein</fullName>
    </recommendedName>
</protein>
<gene>
    <name evidence="8" type="ORF">HYH03_005965</name>
</gene>
<feature type="compositionally biased region" description="Acidic residues" evidence="5">
    <location>
        <begin position="194"/>
        <end position="211"/>
    </location>
</feature>
<evidence type="ECO:0000313" key="9">
    <source>
        <dbReference type="Proteomes" id="UP000612055"/>
    </source>
</evidence>
<evidence type="ECO:0000256" key="3">
    <source>
        <dbReference type="ARBA" id="ARBA00022824"/>
    </source>
</evidence>
<feature type="region of interest" description="Disordered" evidence="5">
    <location>
        <begin position="149"/>
        <end position="229"/>
    </location>
</feature>
<feature type="region of interest" description="Disordered" evidence="5">
    <location>
        <begin position="482"/>
        <end position="558"/>
    </location>
</feature>
<keyword evidence="2" id="KW-0732">Signal</keyword>
<keyword evidence="9" id="KW-1185">Reference proteome</keyword>
<evidence type="ECO:0000259" key="7">
    <source>
        <dbReference type="PROSITE" id="PS51914"/>
    </source>
</evidence>
<evidence type="ECO:0000256" key="1">
    <source>
        <dbReference type="ARBA" id="ARBA00004240"/>
    </source>
</evidence>
<evidence type="ECO:0000259" key="6">
    <source>
        <dbReference type="PROSITE" id="PS51670"/>
    </source>
</evidence>
<name>A0A836C0S8_9CHLO</name>
<evidence type="ECO:0008006" key="10">
    <source>
        <dbReference type="Google" id="ProtNLM"/>
    </source>
</evidence>
<dbReference type="InterPro" id="IPR009011">
    <property type="entry name" value="Man6P_isomerase_rcpt-bd_dom_sf"/>
</dbReference>
<dbReference type="PANTHER" id="PTHR15414:SF0">
    <property type="entry name" value="ENDOPLASMIC RETICULUM LECTIN 1"/>
    <property type="match status" value="1"/>
</dbReference>
<evidence type="ECO:0000256" key="4">
    <source>
        <dbReference type="ARBA" id="ARBA00023157"/>
    </source>
</evidence>
<reference evidence="8" key="1">
    <citation type="journal article" date="2020" name="bioRxiv">
        <title>Comparative genomics of Chlamydomonas.</title>
        <authorList>
            <person name="Craig R.J."/>
            <person name="Hasan A.R."/>
            <person name="Ness R.W."/>
            <person name="Keightley P.D."/>
        </authorList>
    </citation>
    <scope>NUCLEOTIDE SEQUENCE</scope>
    <source>
        <strain evidence="8">CCAP 11/70</strain>
    </source>
</reference>
<dbReference type="SUPFAM" id="SSF50911">
    <property type="entry name" value="Mannose 6-phosphate receptor domain"/>
    <property type="match status" value="1"/>
</dbReference>
<feature type="region of interest" description="Disordered" evidence="5">
    <location>
        <begin position="728"/>
        <end position="763"/>
    </location>
</feature>
<feature type="compositionally biased region" description="Low complexity" evidence="5">
    <location>
        <begin position="532"/>
        <end position="558"/>
    </location>
</feature>
<sequence>MLEHAAKAAQCTTCHVLASVTWTRLTSDILSGETVTPHLVRAHLDDACEKDALDTVLRKYTILKMESDAGGGTQLLFFVVRERRGNAAAPKGSAQALGSSATDAEEAAVALSCRTLIRESSKDLVAVLMEQLSNYRREALRLLVKHARDGGNEQDPPLPPASGASTGGAGGAGASGKLPRLDGSGGRGAAASTADDDDEYMDPDDLDDDGEVITKPSSSSAAKGSAAAAEGGAAKDEAAAAKGGAGADEKAGAKGAGSGSGSGAAAAAAGEKKDDPTAAAAAAAAGKGKAAEKDKGKGKAGGKEGAAGARVVRGLVIKVMPGEPECADLHVKCGEWAALGECEVNPNYMIGTNNHIGHCKKACGMCQPSDLLKVAPALASELESLSSALLLAVKNLGCGASGACLTGVSGMAVGAGLVKGGDGGAGAGGAGGLQGGGAGVVGGTIPITPGKPLPPGMKEFPGGFILGKPWWAVPDVRMVPPHLRKPVPGEDGKVPPAAQADAGSGSGSGSQSGSGSGSGSVPSGTGSGAGVPGSDASTDPSASGSGSGSGSAPPQTAPSHAAVDAVLAPALAHRLLSIPSDFFVYEYLYKNHTRHFHPDSNGRVTEDWLLGKFSRESLSLLSSVTGEAAGLEDLDLLPGSDLDLLPGSVQAARLQAHTWPYVKQVYAGGDECVLGGGRRVVRRVEARIACSPDAGTYMLIREPDFCTYTFVVYTPALCALDYYKPRPRPGVQQPPAQGQAQAQGQGQGQQAGAGSGKARTRRG</sequence>
<feature type="domain" description="MRH" evidence="7">
    <location>
        <begin position="580"/>
        <end position="720"/>
    </location>
</feature>
<dbReference type="Proteomes" id="UP000612055">
    <property type="component" value="Unassembled WGS sequence"/>
</dbReference>
<feature type="compositionally biased region" description="Gly residues" evidence="5">
    <location>
        <begin position="165"/>
        <end position="174"/>
    </location>
</feature>
<dbReference type="SMART" id="SM00254">
    <property type="entry name" value="ShKT"/>
    <property type="match status" value="1"/>
</dbReference>
<dbReference type="GO" id="GO:0030968">
    <property type="term" value="P:endoplasmic reticulum unfolded protein response"/>
    <property type="evidence" value="ECO:0007669"/>
    <property type="project" value="InterPro"/>
</dbReference>
<feature type="region of interest" description="Disordered" evidence="5">
    <location>
        <begin position="247"/>
        <end position="273"/>
    </location>
</feature>
<dbReference type="OrthoDB" id="291007at2759"/>